<keyword evidence="2" id="KW-1185">Reference proteome</keyword>
<comment type="caution">
    <text evidence="1">The sequence shown here is derived from an EMBL/GenBank/DDBJ whole genome shotgun (WGS) entry which is preliminary data.</text>
</comment>
<dbReference type="EMBL" id="JAHLPM010000020">
    <property type="protein sequence ID" value="MBU5439895.1"/>
    <property type="molecule type" value="Genomic_DNA"/>
</dbReference>
<dbReference type="Proteomes" id="UP000749471">
    <property type="component" value="Unassembled WGS sequence"/>
</dbReference>
<gene>
    <name evidence="1" type="ORF">KQI42_17935</name>
</gene>
<name>A0ABS6EAD9_9FIRM</name>
<sequence>MLKHQVEINVSDAKGNKVNVLKGGNIKIRDRLLNLLLGNQQKMLVLVPSEIVESVSIKEVVKDE</sequence>
<organism evidence="1 2">
    <name type="scientific">Tissierella simiarum</name>
    <dbReference type="NCBI Taxonomy" id="2841534"/>
    <lineage>
        <taxon>Bacteria</taxon>
        <taxon>Bacillati</taxon>
        <taxon>Bacillota</taxon>
        <taxon>Tissierellia</taxon>
        <taxon>Tissierellales</taxon>
        <taxon>Tissierellaceae</taxon>
        <taxon>Tissierella</taxon>
    </lineage>
</organism>
<dbReference type="RefSeq" id="WP_216521755.1">
    <property type="nucleotide sequence ID" value="NZ_JAHLPM010000020.1"/>
</dbReference>
<reference evidence="1 2" key="1">
    <citation type="submission" date="2021-06" db="EMBL/GenBank/DDBJ databases">
        <authorList>
            <person name="Sun Q."/>
            <person name="Li D."/>
        </authorList>
    </citation>
    <scope>NUCLEOTIDE SEQUENCE [LARGE SCALE GENOMIC DNA]</scope>
    <source>
        <strain evidence="1 2">MSJ-40</strain>
    </source>
</reference>
<proteinExistence type="predicted"/>
<evidence type="ECO:0000313" key="2">
    <source>
        <dbReference type="Proteomes" id="UP000749471"/>
    </source>
</evidence>
<accession>A0ABS6EAD9</accession>
<protein>
    <submittedName>
        <fullName evidence="1">Uncharacterized protein</fullName>
    </submittedName>
</protein>
<evidence type="ECO:0000313" key="1">
    <source>
        <dbReference type="EMBL" id="MBU5439895.1"/>
    </source>
</evidence>